<protein>
    <submittedName>
        <fullName evidence="1">Uncharacterized protein</fullName>
    </submittedName>
</protein>
<organism evidence="1 2">
    <name type="scientific">Candidatus Schekmanbacteria bacterium RBG_13_48_7</name>
    <dbReference type="NCBI Taxonomy" id="1817878"/>
    <lineage>
        <taxon>Bacteria</taxon>
        <taxon>Candidatus Schekmaniibacteriota</taxon>
    </lineage>
</organism>
<dbReference type="EMBL" id="MGDD01000238">
    <property type="protein sequence ID" value="OGL44140.1"/>
    <property type="molecule type" value="Genomic_DNA"/>
</dbReference>
<dbReference type="AlphaFoldDB" id="A0A1F7RS22"/>
<evidence type="ECO:0000313" key="1">
    <source>
        <dbReference type="EMBL" id="OGL44140.1"/>
    </source>
</evidence>
<comment type="caution">
    <text evidence="1">The sequence shown here is derived from an EMBL/GenBank/DDBJ whole genome shotgun (WGS) entry which is preliminary data.</text>
</comment>
<gene>
    <name evidence="1" type="ORF">A2161_05685</name>
</gene>
<reference evidence="1 2" key="1">
    <citation type="journal article" date="2016" name="Nat. Commun.">
        <title>Thousands of microbial genomes shed light on interconnected biogeochemical processes in an aquifer system.</title>
        <authorList>
            <person name="Anantharaman K."/>
            <person name="Brown C.T."/>
            <person name="Hug L.A."/>
            <person name="Sharon I."/>
            <person name="Castelle C.J."/>
            <person name="Probst A.J."/>
            <person name="Thomas B.C."/>
            <person name="Singh A."/>
            <person name="Wilkins M.J."/>
            <person name="Karaoz U."/>
            <person name="Brodie E.L."/>
            <person name="Williams K.H."/>
            <person name="Hubbard S.S."/>
            <person name="Banfield J.F."/>
        </authorList>
    </citation>
    <scope>NUCLEOTIDE SEQUENCE [LARGE SCALE GENOMIC DNA]</scope>
</reference>
<evidence type="ECO:0000313" key="2">
    <source>
        <dbReference type="Proteomes" id="UP000179266"/>
    </source>
</evidence>
<proteinExistence type="predicted"/>
<name>A0A1F7RS22_9BACT</name>
<dbReference type="Proteomes" id="UP000179266">
    <property type="component" value="Unassembled WGS sequence"/>
</dbReference>
<accession>A0A1F7RS22</accession>
<sequence length="69" mass="7707">MKNSSTIQKTQESAGRVFQVTVNNSVLGVIQAIVQKLWVTLLALSMAFSHERQTRHFHNASSGMIEDFS</sequence>